<dbReference type="InterPro" id="IPR011992">
    <property type="entry name" value="EF-hand-dom_pair"/>
</dbReference>
<keyword evidence="2" id="KW-1185">Reference proteome</keyword>
<dbReference type="EMBL" id="QKYT01002328">
    <property type="protein sequence ID" value="RIA78693.1"/>
    <property type="molecule type" value="Genomic_DNA"/>
</dbReference>
<organism evidence="1 2">
    <name type="scientific">Glomus cerebriforme</name>
    <dbReference type="NCBI Taxonomy" id="658196"/>
    <lineage>
        <taxon>Eukaryota</taxon>
        <taxon>Fungi</taxon>
        <taxon>Fungi incertae sedis</taxon>
        <taxon>Mucoromycota</taxon>
        <taxon>Glomeromycotina</taxon>
        <taxon>Glomeromycetes</taxon>
        <taxon>Glomerales</taxon>
        <taxon>Glomeraceae</taxon>
        <taxon>Glomus</taxon>
    </lineage>
</organism>
<dbReference type="AlphaFoldDB" id="A0A397RWZ4"/>
<protein>
    <recommendedName>
        <fullName evidence="3">EF-hand domain-containing protein</fullName>
    </recommendedName>
</protein>
<dbReference type="SUPFAM" id="SSF47473">
    <property type="entry name" value="EF-hand"/>
    <property type="match status" value="1"/>
</dbReference>
<reference evidence="1 2" key="1">
    <citation type="submission" date="2018-06" db="EMBL/GenBank/DDBJ databases">
        <title>Comparative genomics reveals the genomic features of Rhizophagus irregularis, R. cerebriforme, R. diaphanum and Gigaspora rosea, and their symbiotic lifestyle signature.</title>
        <authorList>
            <person name="Morin E."/>
            <person name="San Clemente H."/>
            <person name="Chen E.C.H."/>
            <person name="De La Providencia I."/>
            <person name="Hainaut M."/>
            <person name="Kuo A."/>
            <person name="Kohler A."/>
            <person name="Murat C."/>
            <person name="Tang N."/>
            <person name="Roy S."/>
            <person name="Loubradou J."/>
            <person name="Henrissat B."/>
            <person name="Grigoriev I.V."/>
            <person name="Corradi N."/>
            <person name="Roux C."/>
            <person name="Martin F.M."/>
        </authorList>
    </citation>
    <scope>NUCLEOTIDE SEQUENCE [LARGE SCALE GENOMIC DNA]</scope>
    <source>
        <strain evidence="1 2">DAOM 227022</strain>
    </source>
</reference>
<dbReference type="Proteomes" id="UP000265703">
    <property type="component" value="Unassembled WGS sequence"/>
</dbReference>
<evidence type="ECO:0000313" key="1">
    <source>
        <dbReference type="EMBL" id="RIA78693.1"/>
    </source>
</evidence>
<comment type="caution">
    <text evidence="1">The sequence shown here is derived from an EMBL/GenBank/DDBJ whole genome shotgun (WGS) entry which is preliminary data.</text>
</comment>
<sequence length="108" mass="12851">MNNIDKLRNIIMRKQKLLHPHGQEIMEVIHAFNQNEANLRDYIQRIKMNELEFNAYDEDNNSIVTFAEFLQMEVILCMFTTFFEVYEDLMGKSHLSIILTQKKKDGPL</sequence>
<gene>
    <name evidence="1" type="ORF">C1645_842593</name>
</gene>
<proteinExistence type="predicted"/>
<dbReference type="OrthoDB" id="2444883at2759"/>
<evidence type="ECO:0000313" key="2">
    <source>
        <dbReference type="Proteomes" id="UP000265703"/>
    </source>
</evidence>
<accession>A0A397RWZ4</accession>
<name>A0A397RWZ4_9GLOM</name>
<evidence type="ECO:0008006" key="3">
    <source>
        <dbReference type="Google" id="ProtNLM"/>
    </source>
</evidence>